<dbReference type="Gramene" id="Kaladp0068s0288.1.v1.1">
    <property type="protein sequence ID" value="Kaladp0068s0288.1.v1.1.CDS.1"/>
    <property type="gene ID" value="Kaladp0068s0288.v1.1"/>
</dbReference>
<dbReference type="Proteomes" id="UP000594263">
    <property type="component" value="Unplaced"/>
</dbReference>
<sequence length="82" mass="9054">MMRFPKILSLPISARVTVEVLGLLGNGWGRLKFKVSGVDPNNGTASLLDIARRHALLMQLGWRPRRTVGMLKSLECLVLLNG</sequence>
<protein>
    <submittedName>
        <fullName evidence="1">Uncharacterized protein</fullName>
    </submittedName>
</protein>
<dbReference type="EnsemblPlants" id="Kaladp0068s0288.1.v1.1">
    <property type="protein sequence ID" value="Kaladp0068s0288.1.v1.1.CDS.1"/>
    <property type="gene ID" value="Kaladp0068s0288.v1.1"/>
</dbReference>
<evidence type="ECO:0000313" key="2">
    <source>
        <dbReference type="Proteomes" id="UP000594263"/>
    </source>
</evidence>
<evidence type="ECO:0000313" key="1">
    <source>
        <dbReference type="EnsemblPlants" id="Kaladp0068s0288.1.v1.1.CDS.1"/>
    </source>
</evidence>
<dbReference type="Gene3D" id="3.40.630.10">
    <property type="entry name" value="Zn peptidases"/>
    <property type="match status" value="1"/>
</dbReference>
<name>A0A7N0UK15_KALFE</name>
<reference evidence="1" key="1">
    <citation type="submission" date="2021-01" db="UniProtKB">
        <authorList>
            <consortium name="EnsemblPlants"/>
        </authorList>
    </citation>
    <scope>IDENTIFICATION</scope>
</reference>
<keyword evidence="2" id="KW-1185">Reference proteome</keyword>
<dbReference type="AlphaFoldDB" id="A0A7N0UK15"/>
<proteinExistence type="predicted"/>
<organism evidence="1 2">
    <name type="scientific">Kalanchoe fedtschenkoi</name>
    <name type="common">Lavender scallops</name>
    <name type="synonym">South American air plant</name>
    <dbReference type="NCBI Taxonomy" id="63787"/>
    <lineage>
        <taxon>Eukaryota</taxon>
        <taxon>Viridiplantae</taxon>
        <taxon>Streptophyta</taxon>
        <taxon>Embryophyta</taxon>
        <taxon>Tracheophyta</taxon>
        <taxon>Spermatophyta</taxon>
        <taxon>Magnoliopsida</taxon>
        <taxon>eudicotyledons</taxon>
        <taxon>Gunneridae</taxon>
        <taxon>Pentapetalae</taxon>
        <taxon>Saxifragales</taxon>
        <taxon>Crassulaceae</taxon>
        <taxon>Kalanchoe</taxon>
    </lineage>
</organism>
<accession>A0A7N0UK15</accession>